<keyword evidence="3" id="KW-0472">Membrane</keyword>
<comment type="catalytic activity">
    <reaction evidence="9">
        <text>L-threonyl-[protein] + ATP = O-phospho-L-threonyl-[protein] + ADP + H(+)</text>
        <dbReference type="Rhea" id="RHEA:46608"/>
        <dbReference type="Rhea" id="RHEA-COMP:11060"/>
        <dbReference type="Rhea" id="RHEA-COMP:11605"/>
        <dbReference type="ChEBI" id="CHEBI:15378"/>
        <dbReference type="ChEBI" id="CHEBI:30013"/>
        <dbReference type="ChEBI" id="CHEBI:30616"/>
        <dbReference type="ChEBI" id="CHEBI:61977"/>
        <dbReference type="ChEBI" id="CHEBI:456216"/>
        <dbReference type="EC" id="2.7.11.1"/>
    </reaction>
</comment>
<evidence type="ECO:0000256" key="5">
    <source>
        <dbReference type="ARBA" id="ARBA00022679"/>
    </source>
</evidence>
<name>A0A6P8E4M3_PUNGR</name>
<reference evidence="16" key="2">
    <citation type="submission" date="2025-08" db="UniProtKB">
        <authorList>
            <consortium name="RefSeq"/>
        </authorList>
    </citation>
    <scope>IDENTIFICATION</scope>
    <source>
        <tissue evidence="16">Leaf</tissue>
    </source>
</reference>
<dbReference type="PROSITE" id="PS00107">
    <property type="entry name" value="PROTEIN_KINASE_ATP"/>
    <property type="match status" value="1"/>
</dbReference>
<evidence type="ECO:0000256" key="7">
    <source>
        <dbReference type="ARBA" id="ARBA00022777"/>
    </source>
</evidence>
<dbReference type="InterPro" id="IPR008271">
    <property type="entry name" value="Ser/Thr_kinase_AS"/>
</dbReference>
<comment type="subcellular location">
    <subcellularLocation>
        <location evidence="1">Cell membrane</location>
    </subcellularLocation>
</comment>
<dbReference type="GO" id="GO:0004674">
    <property type="term" value="F:protein serine/threonine kinase activity"/>
    <property type="evidence" value="ECO:0007669"/>
    <property type="project" value="UniProtKB-KW"/>
</dbReference>
<dbReference type="CDD" id="cd14066">
    <property type="entry name" value="STKc_IRAK"/>
    <property type="match status" value="1"/>
</dbReference>
<evidence type="ECO:0000256" key="3">
    <source>
        <dbReference type="ARBA" id="ARBA00022475"/>
    </source>
</evidence>
<proteinExistence type="inferred from homology"/>
<keyword evidence="7" id="KW-0418">Kinase</keyword>
<dbReference type="PROSITE" id="PS50011">
    <property type="entry name" value="PROTEIN_KINASE_DOM"/>
    <property type="match status" value="1"/>
</dbReference>
<feature type="region of interest" description="Disordered" evidence="13">
    <location>
        <begin position="384"/>
        <end position="433"/>
    </location>
</feature>
<evidence type="ECO:0000256" key="10">
    <source>
        <dbReference type="ARBA" id="ARBA00048679"/>
    </source>
</evidence>
<feature type="binding site" evidence="11">
    <location>
        <position position="113"/>
    </location>
    <ligand>
        <name>ATP</name>
        <dbReference type="ChEBI" id="CHEBI:30616"/>
    </ligand>
</feature>
<evidence type="ECO:0000256" key="2">
    <source>
        <dbReference type="ARBA" id="ARBA00012513"/>
    </source>
</evidence>
<dbReference type="InterPro" id="IPR050823">
    <property type="entry name" value="Plant_Ser_Thr_Prot_Kinase"/>
</dbReference>
<feature type="domain" description="Protein kinase" evidence="14">
    <location>
        <begin position="78"/>
        <end position="359"/>
    </location>
</feature>
<evidence type="ECO:0000256" key="13">
    <source>
        <dbReference type="SAM" id="MobiDB-lite"/>
    </source>
</evidence>
<keyword evidence="8 11" id="KW-0067">ATP-binding</keyword>
<keyword evidence="15" id="KW-1185">Reference proteome</keyword>
<dbReference type="PROSITE" id="PS00108">
    <property type="entry name" value="PROTEIN_KINASE_ST"/>
    <property type="match status" value="1"/>
</dbReference>
<feature type="compositionally biased region" description="Basic and acidic residues" evidence="13">
    <location>
        <begin position="384"/>
        <end position="395"/>
    </location>
</feature>
<dbReference type="RefSeq" id="XP_031399908.1">
    <property type="nucleotide sequence ID" value="XM_031544048.1"/>
</dbReference>
<protein>
    <recommendedName>
        <fullName evidence="2">non-specific serine/threonine protein kinase</fullName>
        <ecNumber evidence="2">2.7.11.1</ecNumber>
    </recommendedName>
</protein>
<keyword evidence="5" id="KW-0808">Transferase</keyword>
<keyword evidence="4 12" id="KW-0723">Serine/threonine-protein kinase</keyword>
<dbReference type="AlphaFoldDB" id="A0A6P8E4M3"/>
<comment type="similarity">
    <text evidence="12">Belongs to the protein kinase superfamily.</text>
</comment>
<dbReference type="Gene3D" id="1.10.510.10">
    <property type="entry name" value="Transferase(Phosphotransferase) domain 1"/>
    <property type="match status" value="1"/>
</dbReference>
<feature type="compositionally biased region" description="Basic residues" evidence="13">
    <location>
        <begin position="408"/>
        <end position="432"/>
    </location>
</feature>
<reference evidence="15" key="1">
    <citation type="journal article" date="2020" name="Plant Biotechnol. J.">
        <title>The pomegranate (Punica granatum L.) draft genome dissects genetic divergence between soft- and hard-seeded cultivars.</title>
        <authorList>
            <person name="Luo X."/>
            <person name="Li H."/>
            <person name="Wu Z."/>
            <person name="Yao W."/>
            <person name="Zhao P."/>
            <person name="Cao D."/>
            <person name="Yu H."/>
            <person name="Li K."/>
            <person name="Poudel K."/>
            <person name="Zhao D."/>
            <person name="Zhang F."/>
            <person name="Xia X."/>
            <person name="Chen L."/>
            <person name="Wang Q."/>
            <person name="Jing D."/>
            <person name="Cao S."/>
        </authorList>
    </citation>
    <scope>NUCLEOTIDE SEQUENCE [LARGE SCALE GENOMIC DNA]</scope>
    <source>
        <strain evidence="15">cv. Tunisia</strain>
    </source>
</reference>
<dbReference type="InterPro" id="IPR011009">
    <property type="entry name" value="Kinase-like_dom_sf"/>
</dbReference>
<dbReference type="GO" id="GO:0005886">
    <property type="term" value="C:plasma membrane"/>
    <property type="evidence" value="ECO:0007669"/>
    <property type="project" value="UniProtKB-SubCell"/>
</dbReference>
<evidence type="ECO:0000259" key="14">
    <source>
        <dbReference type="PROSITE" id="PS50011"/>
    </source>
</evidence>
<dbReference type="Gene3D" id="3.30.200.20">
    <property type="entry name" value="Phosphorylase Kinase, domain 1"/>
    <property type="match status" value="1"/>
</dbReference>
<dbReference type="InterPro" id="IPR001245">
    <property type="entry name" value="Ser-Thr/Tyr_kinase_cat_dom"/>
</dbReference>
<evidence type="ECO:0000256" key="1">
    <source>
        <dbReference type="ARBA" id="ARBA00004236"/>
    </source>
</evidence>
<dbReference type="GeneID" id="116210208"/>
<dbReference type="OrthoDB" id="4062651at2759"/>
<organism evidence="15 16">
    <name type="scientific">Punica granatum</name>
    <name type="common">Pomegranate</name>
    <dbReference type="NCBI Taxonomy" id="22663"/>
    <lineage>
        <taxon>Eukaryota</taxon>
        <taxon>Viridiplantae</taxon>
        <taxon>Streptophyta</taxon>
        <taxon>Embryophyta</taxon>
        <taxon>Tracheophyta</taxon>
        <taxon>Spermatophyta</taxon>
        <taxon>Magnoliopsida</taxon>
        <taxon>eudicotyledons</taxon>
        <taxon>Gunneridae</taxon>
        <taxon>Pentapetalae</taxon>
        <taxon>rosids</taxon>
        <taxon>malvids</taxon>
        <taxon>Myrtales</taxon>
        <taxon>Lythraceae</taxon>
        <taxon>Punica</taxon>
    </lineage>
</organism>
<evidence type="ECO:0000256" key="11">
    <source>
        <dbReference type="PROSITE-ProRule" id="PRU10141"/>
    </source>
</evidence>
<accession>A0A6P8E4M3</accession>
<keyword evidence="6 11" id="KW-0547">Nucleotide-binding</keyword>
<dbReference type="InterPro" id="IPR000719">
    <property type="entry name" value="Prot_kinase_dom"/>
</dbReference>
<evidence type="ECO:0000313" key="15">
    <source>
        <dbReference type="Proteomes" id="UP000515151"/>
    </source>
</evidence>
<dbReference type="GO" id="GO:0005524">
    <property type="term" value="F:ATP binding"/>
    <property type="evidence" value="ECO:0007669"/>
    <property type="project" value="UniProtKB-UniRule"/>
</dbReference>
<dbReference type="Proteomes" id="UP000515151">
    <property type="component" value="Chromosome 6"/>
</dbReference>
<evidence type="ECO:0000256" key="9">
    <source>
        <dbReference type="ARBA" id="ARBA00047899"/>
    </source>
</evidence>
<dbReference type="FunFam" id="1.10.510.10:FF:000095">
    <property type="entry name" value="protein STRUBBELIG-RECEPTOR FAMILY 8"/>
    <property type="match status" value="1"/>
</dbReference>
<gene>
    <name evidence="16" type="primary">LOC116210208</name>
</gene>
<comment type="catalytic activity">
    <reaction evidence="10">
        <text>L-seryl-[protein] + ATP = O-phospho-L-seryl-[protein] + ADP + H(+)</text>
        <dbReference type="Rhea" id="RHEA:17989"/>
        <dbReference type="Rhea" id="RHEA-COMP:9863"/>
        <dbReference type="Rhea" id="RHEA-COMP:11604"/>
        <dbReference type="ChEBI" id="CHEBI:15378"/>
        <dbReference type="ChEBI" id="CHEBI:29999"/>
        <dbReference type="ChEBI" id="CHEBI:30616"/>
        <dbReference type="ChEBI" id="CHEBI:83421"/>
        <dbReference type="ChEBI" id="CHEBI:456216"/>
        <dbReference type="EC" id="2.7.11.1"/>
    </reaction>
</comment>
<dbReference type="Pfam" id="PF07714">
    <property type="entry name" value="PK_Tyr_Ser-Thr"/>
    <property type="match status" value="1"/>
</dbReference>
<evidence type="ECO:0000313" key="16">
    <source>
        <dbReference type="RefSeq" id="XP_031399908.1"/>
    </source>
</evidence>
<evidence type="ECO:0000256" key="4">
    <source>
        <dbReference type="ARBA" id="ARBA00022527"/>
    </source>
</evidence>
<dbReference type="InterPro" id="IPR017441">
    <property type="entry name" value="Protein_kinase_ATP_BS"/>
</dbReference>
<dbReference type="PANTHER" id="PTHR45621">
    <property type="entry name" value="OS01G0588500 PROTEIN-RELATED"/>
    <property type="match status" value="1"/>
</dbReference>
<evidence type="ECO:0000256" key="6">
    <source>
        <dbReference type="ARBA" id="ARBA00022741"/>
    </source>
</evidence>
<dbReference type="SUPFAM" id="SSF56112">
    <property type="entry name" value="Protein kinase-like (PK-like)"/>
    <property type="match status" value="1"/>
</dbReference>
<dbReference type="EC" id="2.7.11.1" evidence="2"/>
<keyword evidence="3" id="KW-1003">Cell membrane</keyword>
<sequence length="463" mass="52302">MALKKITWKSLLPICLKSQKNPKDPDKSNVSKQNSLLRLSLSDLSNRSSPLSMSDLSISLVNLHIFTLTELKEITHGFSKSYYLGEGGFGTVYKGFVKEKLRPALKAQVVAVKMLDLDGTQGHREWLAEVIFLGQLRHRHLVNLIGYCCEDEHRLLVYEYMENGNLDEQLFKKYSSVLPWLTRMKIAIGAARGLAFLHEEEKPVIYRDFKASNVLLDSDNNAKLSDFGLATDGPEGDETHVTTRVMGTKGYAAPEYISTGHLTTMSDVYSFGVVLLELLTGRRSVDKTRPSREQDLVEWARPMLKDAHKLERILDPRLEGRYSTEGARRAALLAYHCLSINPKSRPPMANVLKTLEAILDFDDVPVGPFVYIVPSEGNANDLEKCGKGNELKNNDYGEGNEEGEVKKPEKRVKGHHRRRKGHRHRHKLRSSRSRAVFSDSALYSTLGSSLYSPWKFDKLGEEK</sequence>
<evidence type="ECO:0000256" key="8">
    <source>
        <dbReference type="ARBA" id="ARBA00022840"/>
    </source>
</evidence>
<evidence type="ECO:0000256" key="12">
    <source>
        <dbReference type="RuleBase" id="RU000304"/>
    </source>
</evidence>
<dbReference type="FunFam" id="3.30.200.20:FF:000228">
    <property type="entry name" value="Serine/threonine-protein kinase BIK1"/>
    <property type="match status" value="1"/>
</dbReference>